<dbReference type="GO" id="GO:0071691">
    <property type="term" value="P:cardiac muscle thin filament assembly"/>
    <property type="evidence" value="ECO:0007669"/>
    <property type="project" value="TreeGrafter"/>
</dbReference>
<feature type="domain" description="SH3" evidence="5">
    <location>
        <begin position="834"/>
        <end position="893"/>
    </location>
</feature>
<organism evidence="6 7">
    <name type="scientific">Phaetusa simplex</name>
    <name type="common">large-billed tern</name>
    <dbReference type="NCBI Taxonomy" id="297813"/>
    <lineage>
        <taxon>Eukaryota</taxon>
        <taxon>Metazoa</taxon>
        <taxon>Chordata</taxon>
        <taxon>Craniata</taxon>
        <taxon>Vertebrata</taxon>
        <taxon>Euteleostomi</taxon>
        <taxon>Archelosauria</taxon>
        <taxon>Archosauria</taxon>
        <taxon>Dinosauria</taxon>
        <taxon>Saurischia</taxon>
        <taxon>Theropoda</taxon>
        <taxon>Coelurosauria</taxon>
        <taxon>Aves</taxon>
        <taxon>Neognathae</taxon>
        <taxon>Neoaves</taxon>
        <taxon>Charadriiformes</taxon>
        <taxon>Laridae</taxon>
        <taxon>Phaetusa</taxon>
    </lineage>
</organism>
<dbReference type="SMART" id="SM00326">
    <property type="entry name" value="SH3"/>
    <property type="match status" value="1"/>
</dbReference>
<evidence type="ECO:0000313" key="6">
    <source>
        <dbReference type="EMBL" id="NXW30369.1"/>
    </source>
</evidence>
<evidence type="ECO:0000256" key="4">
    <source>
        <dbReference type="PROSITE-ProRule" id="PRU00192"/>
    </source>
</evidence>
<dbReference type="InterPro" id="IPR000900">
    <property type="entry name" value="Nebulin_repeat"/>
</dbReference>
<evidence type="ECO:0000259" key="5">
    <source>
        <dbReference type="PROSITE" id="PS50002"/>
    </source>
</evidence>
<dbReference type="SMART" id="SM00227">
    <property type="entry name" value="NEBU"/>
    <property type="match status" value="19"/>
</dbReference>
<name>A0A7L4AYR8_9CHAR</name>
<comment type="caution">
    <text evidence="6">The sequence shown here is derived from an EMBL/GenBank/DDBJ whole genome shotgun (WGS) entry which is preliminary data.</text>
</comment>
<dbReference type="PROSITE" id="PS50002">
    <property type="entry name" value="SH3"/>
    <property type="match status" value="1"/>
</dbReference>
<protein>
    <submittedName>
        <fullName evidence="6">NEBL protein</fullName>
    </submittedName>
</protein>
<keyword evidence="1 4" id="KW-0728">SH3 domain</keyword>
<sequence>VHYKEEFKKSKGKCIFVPDTPQLKHVKSLGAFISEVKYKGAAKKDLSNSLYQQMPATIDSVFAKELTQLQSKVLYKQKHDAEKGTSDYAHMKEPPDVKHAMEVNKYQSDVSYKKDVQDTHRYTEVLNRPDIKIATGLTKIISDAAYKKGRGEMNKESAVLGRPDFEHAKGVSKLLSQVKYKEQFNKEMKSHQYNPLDSASFKQAQIASTLASDVNYKKDLESLHDPASDLPNLLYLNHALNISKTHSDVKYKENYEKSKGRSMLEFVDTPMYQVSKEAQKMQSEKMYRKDFEEEIKGRPSMDLDKTPEFLHMKEVTNLLKEKEYRKDLEEWMKGKGMTVFEDTPDLIRVKNAAQILNEKQYKKDLETEIKGKGMQVGPDTPEIRRAKRASEIASMKEYKKDLENEIKGKGMEVGMDTPDIQRAKKASEIVSQKEYKKDLETEIIGKGMQFGYSEPKKAGSRHFKIIFQKMYKDEAEKMLCNYSAVPDTPEMQRIKNTQKNISSVFYKKEVGAGTAVKETPEIERVKKNQQNISSIKYKEEIQHATAISDPPELRRVKENQKYISNVQYKEQLCKATPVSITPEIERVKRNQENVHYREQPGKGTAVSVTPEIERVKKNQDNISSASCLNLFVKYSSDQRQMKGRRSVLLDTPELRHVKETQNNISMVKYHEDFEKTKGRGFTPVVDDPVTERVRKNTQIVSDAAYKGVHPHIVEMDRRPGIIVDLKVWRTDPGSIFDIDPLEDNIQSRSLHMLSERASRYSKQYLHSTSLGDYKSDGSDTNPTFSYCSEITRPSDEGAPVLPGAYQQSQSQGYGYMHQTSMSSMRSMHSQPHSAGLRTYRAMYDYSAQDEDEVSFRDGDYIINVQPIDDGWMYVTSSISFACIPVHQLDSCLGSWFFGIFSTENSLQRLSRL</sequence>
<keyword evidence="3" id="KW-0009">Actin-binding</keyword>
<dbReference type="InterPro" id="IPR001452">
    <property type="entry name" value="SH3_domain"/>
</dbReference>
<evidence type="ECO:0000256" key="3">
    <source>
        <dbReference type="ARBA" id="ARBA00023203"/>
    </source>
</evidence>
<dbReference type="SUPFAM" id="SSF50044">
    <property type="entry name" value="SH3-domain"/>
    <property type="match status" value="1"/>
</dbReference>
<dbReference type="PANTHER" id="PTHR11039:SF48">
    <property type="entry name" value="NEBULETTE"/>
    <property type="match status" value="1"/>
</dbReference>
<keyword evidence="2" id="KW-0677">Repeat</keyword>
<feature type="non-terminal residue" evidence="6">
    <location>
        <position position="1"/>
    </location>
</feature>
<dbReference type="EMBL" id="VZZW01000316">
    <property type="protein sequence ID" value="NXW30369.1"/>
    <property type="molecule type" value="Genomic_DNA"/>
</dbReference>
<dbReference type="InterPro" id="IPR055297">
    <property type="entry name" value="NEBU/NEBL"/>
</dbReference>
<dbReference type="GO" id="GO:0051015">
    <property type="term" value="F:actin filament binding"/>
    <property type="evidence" value="ECO:0007669"/>
    <property type="project" value="InterPro"/>
</dbReference>
<dbReference type="AlphaFoldDB" id="A0A7L4AYR8"/>
<evidence type="ECO:0000313" key="7">
    <source>
        <dbReference type="Proteomes" id="UP000556165"/>
    </source>
</evidence>
<dbReference type="Gene3D" id="2.30.30.40">
    <property type="entry name" value="SH3 Domains"/>
    <property type="match status" value="1"/>
</dbReference>
<dbReference type="PROSITE" id="PS51216">
    <property type="entry name" value="NEBULIN"/>
    <property type="match status" value="14"/>
</dbReference>
<dbReference type="GO" id="GO:0030018">
    <property type="term" value="C:Z disc"/>
    <property type="evidence" value="ECO:0007669"/>
    <property type="project" value="InterPro"/>
</dbReference>
<dbReference type="PANTHER" id="PTHR11039">
    <property type="entry name" value="NEBULIN"/>
    <property type="match status" value="1"/>
</dbReference>
<reference evidence="6 7" key="1">
    <citation type="submission" date="2019-09" db="EMBL/GenBank/DDBJ databases">
        <title>Bird 10,000 Genomes (B10K) Project - Family phase.</title>
        <authorList>
            <person name="Zhang G."/>
        </authorList>
    </citation>
    <scope>NUCLEOTIDE SEQUENCE [LARGE SCALE GENOMIC DNA]</scope>
    <source>
        <strain evidence="6">B10K-DU-009-16</strain>
        <tissue evidence="6">Muscle</tissue>
    </source>
</reference>
<gene>
    <name evidence="6" type="primary">Nebl</name>
    <name evidence="6" type="ORF">PHASIM_R12686</name>
</gene>
<proteinExistence type="predicted"/>
<dbReference type="InterPro" id="IPR036028">
    <property type="entry name" value="SH3-like_dom_sf"/>
</dbReference>
<accession>A0A7L4AYR8</accession>
<dbReference type="Pfam" id="PF00880">
    <property type="entry name" value="Nebulin"/>
    <property type="match status" value="9"/>
</dbReference>
<dbReference type="Proteomes" id="UP000556165">
    <property type="component" value="Unassembled WGS sequence"/>
</dbReference>
<evidence type="ECO:0000256" key="1">
    <source>
        <dbReference type="ARBA" id="ARBA00022443"/>
    </source>
</evidence>
<keyword evidence="7" id="KW-1185">Reference proteome</keyword>
<evidence type="ECO:0000256" key="2">
    <source>
        <dbReference type="ARBA" id="ARBA00022737"/>
    </source>
</evidence>
<dbReference type="Pfam" id="PF00018">
    <property type="entry name" value="SH3_1"/>
    <property type="match status" value="1"/>
</dbReference>
<feature type="non-terminal residue" evidence="6">
    <location>
        <position position="912"/>
    </location>
</feature>